<keyword evidence="3" id="KW-1185">Reference proteome</keyword>
<evidence type="ECO:0000256" key="1">
    <source>
        <dbReference type="SAM" id="Phobius"/>
    </source>
</evidence>
<proteinExistence type="predicted"/>
<dbReference type="Pfam" id="PF11911">
    <property type="entry name" value="DUF3429"/>
    <property type="match status" value="1"/>
</dbReference>
<reference evidence="3" key="1">
    <citation type="journal article" date="2019" name="Int. J. Syst. Evol. Microbiol.">
        <title>The Global Catalogue of Microorganisms (GCM) 10K type strain sequencing project: providing services to taxonomists for standard genome sequencing and annotation.</title>
        <authorList>
            <consortium name="The Broad Institute Genomics Platform"/>
            <consortium name="The Broad Institute Genome Sequencing Center for Infectious Disease"/>
            <person name="Wu L."/>
            <person name="Ma J."/>
        </authorList>
    </citation>
    <scope>NUCLEOTIDE SEQUENCE [LARGE SCALE GENOMIC DNA]</scope>
    <source>
        <strain evidence="3">CGMCC 1.7003</strain>
    </source>
</reference>
<dbReference type="Proteomes" id="UP000659697">
    <property type="component" value="Unassembled WGS sequence"/>
</dbReference>
<evidence type="ECO:0008006" key="4">
    <source>
        <dbReference type="Google" id="ProtNLM"/>
    </source>
</evidence>
<keyword evidence="1" id="KW-0812">Transmembrane</keyword>
<comment type="caution">
    <text evidence="2">The sequence shown here is derived from an EMBL/GenBank/DDBJ whole genome shotgun (WGS) entry which is preliminary data.</text>
</comment>
<protein>
    <recommendedName>
        <fullName evidence="4">DUF3429 domain-containing protein</fullName>
    </recommendedName>
</protein>
<dbReference type="RefSeq" id="WP_189432890.1">
    <property type="nucleotide sequence ID" value="NZ_BNAO01000004.1"/>
</dbReference>
<accession>A0ABQ3L0M7</accession>
<dbReference type="EMBL" id="BNAO01000004">
    <property type="protein sequence ID" value="GHG69966.1"/>
    <property type="molecule type" value="Genomic_DNA"/>
</dbReference>
<feature type="transmembrane region" description="Helical" evidence="1">
    <location>
        <begin position="66"/>
        <end position="99"/>
    </location>
</feature>
<name>A0ABQ3L0M7_9ALTE</name>
<evidence type="ECO:0000313" key="3">
    <source>
        <dbReference type="Proteomes" id="UP000659697"/>
    </source>
</evidence>
<keyword evidence="1" id="KW-1133">Transmembrane helix</keyword>
<sequence length="139" mass="15561">MLQLLGYAGLIPFIFLPLGSLVWQLMVPAQALLLFQFYSCLILGFMAGAIWPVLYQAKQPMGRAIWAVTFPVVALLGIALLPAYILIIMALLFLALRVYEYQTEINQHYSLPYQALRNQLTAVVVLCHLAFYIGYGYGG</sequence>
<evidence type="ECO:0000313" key="2">
    <source>
        <dbReference type="EMBL" id="GHG69966.1"/>
    </source>
</evidence>
<dbReference type="InterPro" id="IPR021836">
    <property type="entry name" value="DUF3429"/>
</dbReference>
<gene>
    <name evidence="2" type="ORF">GCM10010919_20290</name>
</gene>
<organism evidence="2 3">
    <name type="scientific">Alishewanella longhuensis</name>
    <dbReference type="NCBI Taxonomy" id="1091037"/>
    <lineage>
        <taxon>Bacteria</taxon>
        <taxon>Pseudomonadati</taxon>
        <taxon>Pseudomonadota</taxon>
        <taxon>Gammaproteobacteria</taxon>
        <taxon>Alteromonadales</taxon>
        <taxon>Alteromonadaceae</taxon>
        <taxon>Alishewanella</taxon>
    </lineage>
</organism>
<keyword evidence="1" id="KW-0472">Membrane</keyword>
<feature type="transmembrane region" description="Helical" evidence="1">
    <location>
        <begin position="32"/>
        <end position="54"/>
    </location>
</feature>
<feature type="transmembrane region" description="Helical" evidence="1">
    <location>
        <begin position="7"/>
        <end position="26"/>
    </location>
</feature>
<feature type="transmembrane region" description="Helical" evidence="1">
    <location>
        <begin position="119"/>
        <end position="138"/>
    </location>
</feature>